<evidence type="ECO:0000313" key="2">
    <source>
        <dbReference type="Proteomes" id="UP000008460"/>
    </source>
</evidence>
<dbReference type="RefSeq" id="WP_013769194.1">
    <property type="nucleotide sequence ID" value="NC_015514.1"/>
</dbReference>
<gene>
    <name evidence="1" type="ordered locus">Celf_0012</name>
</gene>
<name>F4H3U0_CELFA</name>
<dbReference type="EMBL" id="CP002666">
    <property type="protein sequence ID" value="AEE44164.1"/>
    <property type="molecule type" value="Genomic_DNA"/>
</dbReference>
<accession>F4H3U0</accession>
<evidence type="ECO:0000313" key="1">
    <source>
        <dbReference type="EMBL" id="AEE44164.1"/>
    </source>
</evidence>
<dbReference type="HOGENOM" id="CLU_2354630_0_0_11"/>
<protein>
    <submittedName>
        <fullName evidence="1">Uncharacterized protein</fullName>
    </submittedName>
</protein>
<reference evidence="1 2" key="1">
    <citation type="submission" date="2011-04" db="EMBL/GenBank/DDBJ databases">
        <title>Complete sequence of Cellulomonas fimi ATCC 484.</title>
        <authorList>
            <consortium name="US DOE Joint Genome Institute"/>
            <person name="Lucas S."/>
            <person name="Han J."/>
            <person name="Lapidus A."/>
            <person name="Cheng J.-F."/>
            <person name="Goodwin L."/>
            <person name="Pitluck S."/>
            <person name="Peters L."/>
            <person name="Chertkov O."/>
            <person name="Detter J.C."/>
            <person name="Han C."/>
            <person name="Tapia R."/>
            <person name="Land M."/>
            <person name="Hauser L."/>
            <person name="Kyrpides N."/>
            <person name="Ivanova N."/>
            <person name="Ovchinnikova G."/>
            <person name="Pagani I."/>
            <person name="Mead D."/>
            <person name="Brumm P."/>
            <person name="Woyke T."/>
        </authorList>
    </citation>
    <scope>NUCLEOTIDE SEQUENCE [LARGE SCALE GENOMIC DNA]</scope>
    <source>
        <strain evidence="2">ATCC 484 / DSM 20113 / JCM 1341 / NBRC 15513 / NCIMB 8980 / NCTC 7547</strain>
    </source>
</reference>
<dbReference type="KEGG" id="cfi:Celf_0012"/>
<dbReference type="STRING" id="590998.Celf_0012"/>
<sequence>MNGAPSVDVGGVVFSYAEIRTGTRAIRIWTAGQGERTYKLDPDPHRDGGYEGNEPKFYQQLATAIGEAFAAGGGWPAYGAQVYVKQTKTDYTLTER</sequence>
<dbReference type="eggNOG" id="ENOG502ZJ88">
    <property type="taxonomic scope" value="Bacteria"/>
</dbReference>
<keyword evidence="2" id="KW-1185">Reference proteome</keyword>
<organism evidence="1 2">
    <name type="scientific">Cellulomonas fimi (strain ATCC 484 / DSM 20113 / JCM 1341 / CCUG 24087 / LMG 16345 / NBRC 15513 / NCIMB 8980 / NCTC 7547 / NRS-133)</name>
    <dbReference type="NCBI Taxonomy" id="590998"/>
    <lineage>
        <taxon>Bacteria</taxon>
        <taxon>Bacillati</taxon>
        <taxon>Actinomycetota</taxon>
        <taxon>Actinomycetes</taxon>
        <taxon>Micrococcales</taxon>
        <taxon>Cellulomonadaceae</taxon>
        <taxon>Cellulomonas</taxon>
    </lineage>
</organism>
<dbReference type="Proteomes" id="UP000008460">
    <property type="component" value="Chromosome"/>
</dbReference>
<proteinExistence type="predicted"/>
<dbReference type="AlphaFoldDB" id="F4H3U0"/>